<dbReference type="InterPro" id="IPR031098">
    <property type="entry name" value="Crust_neurohorm"/>
</dbReference>
<dbReference type="SMR" id="A0A3R7MJI7"/>
<reference evidence="8 9" key="2">
    <citation type="submission" date="2019-01" db="EMBL/GenBank/DDBJ databases">
        <title>The decoding of complex shrimp genome reveals the adaptation for benthos swimmer, frequently molting mechanism and breeding impact on genome.</title>
        <authorList>
            <person name="Sun Y."/>
            <person name="Gao Y."/>
            <person name="Yu Y."/>
        </authorList>
    </citation>
    <scope>NUCLEOTIDE SEQUENCE [LARGE SCALE GENOMIC DNA]</scope>
    <source>
        <tissue evidence="8">Muscle</tissue>
    </source>
</reference>
<comment type="similarity">
    <text evidence="2">Belongs to the arthropod CHH/MIH/GIH/VIH hormone family.</text>
</comment>
<gene>
    <name evidence="8" type="ORF">C7M84_002876</name>
</gene>
<feature type="disulfide bond" evidence="7">
    <location>
        <begin position="97"/>
        <end position="123"/>
    </location>
</feature>
<feature type="disulfide bond" evidence="7">
    <location>
        <begin position="94"/>
        <end position="110"/>
    </location>
</feature>
<name>A0A3R7MJI7_PENVA</name>
<keyword evidence="5 7" id="KW-1015">Disulfide bond</keyword>
<evidence type="ECO:0000256" key="1">
    <source>
        <dbReference type="ARBA" id="ARBA00004613"/>
    </source>
</evidence>
<evidence type="ECO:0000256" key="7">
    <source>
        <dbReference type="PIRSR" id="PIRSR631098-51"/>
    </source>
</evidence>
<keyword evidence="6" id="KW-0527">Neuropeptide</keyword>
<comment type="subcellular location">
    <subcellularLocation>
        <location evidence="1">Secreted</location>
    </subcellularLocation>
</comment>
<dbReference type="PRINTS" id="PR00550">
    <property type="entry name" value="HYPRGLYCEMIC"/>
</dbReference>
<feature type="disulfide bond" evidence="7">
    <location>
        <begin position="78"/>
        <end position="114"/>
    </location>
</feature>
<protein>
    <submittedName>
        <fullName evidence="8">Crustacean hyperglycemic hormones 1</fullName>
    </submittedName>
</protein>
<evidence type="ECO:0000256" key="6">
    <source>
        <dbReference type="ARBA" id="ARBA00023320"/>
    </source>
</evidence>
<dbReference type="OrthoDB" id="6365952at2759"/>
<dbReference type="GO" id="GO:0007623">
    <property type="term" value="P:circadian rhythm"/>
    <property type="evidence" value="ECO:0007669"/>
    <property type="project" value="TreeGrafter"/>
</dbReference>
<evidence type="ECO:0000256" key="2">
    <source>
        <dbReference type="ARBA" id="ARBA00005447"/>
    </source>
</evidence>
<organism evidence="8 9">
    <name type="scientific">Penaeus vannamei</name>
    <name type="common">Whiteleg shrimp</name>
    <name type="synonym">Litopenaeus vannamei</name>
    <dbReference type="NCBI Taxonomy" id="6689"/>
    <lineage>
        <taxon>Eukaryota</taxon>
        <taxon>Metazoa</taxon>
        <taxon>Ecdysozoa</taxon>
        <taxon>Arthropoda</taxon>
        <taxon>Crustacea</taxon>
        <taxon>Multicrustacea</taxon>
        <taxon>Malacostraca</taxon>
        <taxon>Eumalacostraca</taxon>
        <taxon>Eucarida</taxon>
        <taxon>Decapoda</taxon>
        <taxon>Dendrobranchiata</taxon>
        <taxon>Penaeoidea</taxon>
        <taxon>Penaeidae</taxon>
        <taxon>Penaeus</taxon>
    </lineage>
</organism>
<keyword evidence="3" id="KW-0964">Secreted</keyword>
<keyword evidence="4" id="KW-0372">Hormone</keyword>
<dbReference type="Proteomes" id="UP000283509">
    <property type="component" value="Unassembled WGS sequence"/>
</dbReference>
<dbReference type="GO" id="GO:0007218">
    <property type="term" value="P:neuropeptide signaling pathway"/>
    <property type="evidence" value="ECO:0007669"/>
    <property type="project" value="UniProtKB-KW"/>
</dbReference>
<dbReference type="Gene3D" id="1.10.2010.10">
    <property type="entry name" value="Crustacean CHH/MIH/GIH neurohormone"/>
    <property type="match status" value="1"/>
</dbReference>
<dbReference type="InterPro" id="IPR018251">
    <property type="entry name" value="Crust_neurhormone_CS"/>
</dbReference>
<dbReference type="PANTHER" id="PTHR35981:SF2">
    <property type="entry name" value="ION TRANSPORT PEPTIDE, ISOFORM C"/>
    <property type="match status" value="1"/>
</dbReference>
<dbReference type="InterPro" id="IPR035957">
    <property type="entry name" value="Crust_neurohorm_sf"/>
</dbReference>
<dbReference type="GO" id="GO:0005184">
    <property type="term" value="F:neuropeptide hormone activity"/>
    <property type="evidence" value="ECO:0007669"/>
    <property type="project" value="InterPro"/>
</dbReference>
<evidence type="ECO:0000256" key="4">
    <source>
        <dbReference type="ARBA" id="ARBA00022702"/>
    </source>
</evidence>
<comment type="caution">
    <text evidence="8">The sequence shown here is derived from an EMBL/GenBank/DDBJ whole genome shotgun (WGS) entry which is preliminary data.</text>
</comment>
<dbReference type="PROSITE" id="PS01250">
    <property type="entry name" value="CHH_MIH_GIH"/>
    <property type="match status" value="1"/>
</dbReference>
<evidence type="ECO:0000313" key="8">
    <source>
        <dbReference type="EMBL" id="ROT78398.1"/>
    </source>
</evidence>
<evidence type="ECO:0000256" key="5">
    <source>
        <dbReference type="ARBA" id="ARBA00023157"/>
    </source>
</evidence>
<proteinExistence type="inferred from homology"/>
<dbReference type="EMBL" id="QCYY01001387">
    <property type="protein sequence ID" value="ROT78398.1"/>
    <property type="molecule type" value="Genomic_DNA"/>
</dbReference>
<dbReference type="GO" id="GO:0005576">
    <property type="term" value="C:extracellular region"/>
    <property type="evidence" value="ECO:0007669"/>
    <property type="project" value="UniProtKB-SubCell"/>
</dbReference>
<keyword evidence="9" id="KW-1185">Reference proteome</keyword>
<dbReference type="PRINTS" id="PR00548">
    <property type="entry name" value="HYPRGLYCEMC1"/>
</dbReference>
<accession>A0A3R7MJI7</accession>
<dbReference type="Pfam" id="PF01147">
    <property type="entry name" value="Crust_neurohorm"/>
    <property type="match status" value="1"/>
</dbReference>
<dbReference type="InterPro" id="IPR000346">
    <property type="entry name" value="Hyperglycemic1"/>
</dbReference>
<reference evidence="8 9" key="1">
    <citation type="submission" date="2018-04" db="EMBL/GenBank/DDBJ databases">
        <authorList>
            <person name="Zhang X."/>
            <person name="Yuan J."/>
            <person name="Li F."/>
            <person name="Xiang J."/>
        </authorList>
    </citation>
    <scope>NUCLEOTIDE SEQUENCE [LARGE SCALE GENOMIC DNA]</scope>
    <source>
        <tissue evidence="8">Muscle</tissue>
    </source>
</reference>
<dbReference type="AlphaFoldDB" id="A0A3R7MJI7"/>
<evidence type="ECO:0000313" key="9">
    <source>
        <dbReference type="Proteomes" id="UP000283509"/>
    </source>
</evidence>
<sequence length="145" mass="16693">MMGWRSAVSAQTDTQNHHISSAKRCSIFCANYACLPYYVVSDNGLFAAAARGVVRCPRRRLIRPYHGLTKRSLFDPSCTGVFDRQLLRRLRRVCDDCFNVFREPNVAIDCRENCYNNEVFRQCMAYVVPANLHDEHRQAVQMVGK</sequence>
<dbReference type="SUPFAM" id="SSF81778">
    <property type="entry name" value="Crustacean CHH/MIH/GIH neurohormone"/>
    <property type="match status" value="1"/>
</dbReference>
<dbReference type="InterPro" id="IPR001166">
    <property type="entry name" value="Hyperglycemic"/>
</dbReference>
<evidence type="ECO:0000256" key="3">
    <source>
        <dbReference type="ARBA" id="ARBA00022525"/>
    </source>
</evidence>
<dbReference type="PANTHER" id="PTHR35981">
    <property type="entry name" value="ION TRANSPORT PEPTIDE, ISOFORM C"/>
    <property type="match status" value="1"/>
</dbReference>